<dbReference type="AlphaFoldDB" id="A0A975J274"/>
<name>A0A975J274_9BACT</name>
<proteinExistence type="predicted"/>
<dbReference type="RefSeq" id="WP_211633902.1">
    <property type="nucleotide sequence ID" value="NZ_CP073100.1"/>
</dbReference>
<protein>
    <submittedName>
        <fullName evidence="1">Uncharacterized protein</fullName>
    </submittedName>
</protein>
<keyword evidence="2" id="KW-1185">Reference proteome</keyword>
<evidence type="ECO:0000313" key="1">
    <source>
        <dbReference type="EMBL" id="QUE52649.1"/>
    </source>
</evidence>
<accession>A0A975J274</accession>
<dbReference type="EMBL" id="CP073100">
    <property type="protein sequence ID" value="QUE52649.1"/>
    <property type="molecule type" value="Genomic_DNA"/>
</dbReference>
<organism evidence="1 2">
    <name type="scientific">Luteolibacter ambystomatis</name>
    <dbReference type="NCBI Taxonomy" id="2824561"/>
    <lineage>
        <taxon>Bacteria</taxon>
        <taxon>Pseudomonadati</taxon>
        <taxon>Verrucomicrobiota</taxon>
        <taxon>Verrucomicrobiia</taxon>
        <taxon>Verrucomicrobiales</taxon>
        <taxon>Verrucomicrobiaceae</taxon>
        <taxon>Luteolibacter</taxon>
    </lineage>
</organism>
<evidence type="ECO:0000313" key="2">
    <source>
        <dbReference type="Proteomes" id="UP000676169"/>
    </source>
</evidence>
<dbReference type="Proteomes" id="UP000676169">
    <property type="component" value="Chromosome"/>
</dbReference>
<reference evidence="1" key="1">
    <citation type="submission" date="2021-04" db="EMBL/GenBank/DDBJ databases">
        <title>Luteolibacter sp. 32A isolated from the skin of an Anderson's salamander (Ambystoma andersonii).</title>
        <authorList>
            <person name="Spergser J."/>
            <person name="Busse H.-J."/>
        </authorList>
    </citation>
    <scope>NUCLEOTIDE SEQUENCE</scope>
    <source>
        <strain evidence="1">32A</strain>
    </source>
</reference>
<sequence length="133" mass="14775">MNLSDDLSKMPLPWHAPPRLQRFRIERFKNPSGKQVWRVDGYRSSGGRIRENFKTKSEALERMNALEQAEAEGALSTVPVLQRTILSAEQISDAESATAMVPGRSLAALAAHLTRWETQAARIGLSVDEALAF</sequence>
<dbReference type="KEGG" id="lamb:KBB96_07070"/>
<gene>
    <name evidence="1" type="ORF">KBB96_07070</name>
</gene>